<dbReference type="Proteomes" id="UP000267029">
    <property type="component" value="Unassembled WGS sequence"/>
</dbReference>
<proteinExistence type="predicted"/>
<dbReference type="AlphaFoldDB" id="A0A0R3U852"/>
<feature type="compositionally biased region" description="Polar residues" evidence="1">
    <location>
        <begin position="96"/>
        <end position="128"/>
    </location>
</feature>
<dbReference type="SUPFAM" id="SSF47769">
    <property type="entry name" value="SAM/Pointed domain"/>
    <property type="match status" value="1"/>
</dbReference>
<sequence>MLSSSDIGLIPVQHKEEPRDLSLAVQQTSGDSQPTDLSTQLPTDVTGSVETKHSPSEAQQQPQHHHYETKFLPTAVGQIKRKRGRPRKYTMGPFPSQVTGPSRSRLSLPSTFATVTPNTFISSESGSHTILEPPKKPRMGRPPKSAYLSSSNVAGSPTGINGIDNKVPTPNVTVSIAASDEHHEIMPTKFRTPSASSLFPKIVSYPSQTSLINGHTNAINGATSISSAVSLPLSSLPTSSPPLRASAPVLMEYCNNPFIGGAISGSTASVVSSPLPSAYSGLEAGLIGRLLPQAEAAVCATKAAGLSGPHVWTPEMVGSFISTLPGCQNLAATFIDSEIDGPALLCLEQHDLMSILKLKLGPAVKVFGAIRALRQALLSIPIHDLSADHASALAAVVSCFSSLNSVSATQTPSSTSGGTFSVNKLSVDGEGPGSPSKQTSSGVFLNGVFKTNSPPGVDKSSHCLYAWPVLMATHHNQVAHRLGLIVQPRIITSVIDNLIMFAPVFTRSAGCGGRAGASSGASSTSSSNASIEGGLVEGRISHTVDRDLTKRKLAIGTPTRAPSLLAALRHVVVNPLKTVIVHFLWKPQFQLFHYDNADTPQPPTTPELSPNTLPSSFERDHLPAELGECRHQGRQRAFRVASTLNPLSTKHPLQPLHLRTFEASSSFVFNSSVNKAL</sequence>
<feature type="compositionally biased region" description="Basic residues" evidence="1">
    <location>
        <begin position="79"/>
        <end position="88"/>
    </location>
</feature>
<feature type="region of interest" description="Disordered" evidence="1">
    <location>
        <begin position="78"/>
        <end position="151"/>
    </location>
</feature>
<evidence type="ECO:0000256" key="1">
    <source>
        <dbReference type="SAM" id="MobiDB-lite"/>
    </source>
</evidence>
<evidence type="ECO:0000259" key="2">
    <source>
        <dbReference type="PROSITE" id="PS50105"/>
    </source>
</evidence>
<name>A0A0R3U852_MESCO</name>
<reference evidence="3 4" key="1">
    <citation type="submission" date="2018-10" db="EMBL/GenBank/DDBJ databases">
        <authorList>
            <consortium name="Pathogen Informatics"/>
        </authorList>
    </citation>
    <scope>NUCLEOTIDE SEQUENCE [LARGE SCALE GENOMIC DNA]</scope>
</reference>
<organism evidence="3 4">
    <name type="scientific">Mesocestoides corti</name>
    <name type="common">Flatworm</name>
    <dbReference type="NCBI Taxonomy" id="53468"/>
    <lineage>
        <taxon>Eukaryota</taxon>
        <taxon>Metazoa</taxon>
        <taxon>Spiralia</taxon>
        <taxon>Lophotrochozoa</taxon>
        <taxon>Platyhelminthes</taxon>
        <taxon>Cestoda</taxon>
        <taxon>Eucestoda</taxon>
        <taxon>Cyclophyllidea</taxon>
        <taxon>Mesocestoididae</taxon>
        <taxon>Mesocestoides</taxon>
    </lineage>
</organism>
<dbReference type="InterPro" id="IPR013761">
    <property type="entry name" value="SAM/pointed_sf"/>
</dbReference>
<feature type="domain" description="SAM" evidence="2">
    <location>
        <begin position="312"/>
        <end position="376"/>
    </location>
</feature>
<dbReference type="InterPro" id="IPR050548">
    <property type="entry name" value="PcG_chromatin_remod_factors"/>
</dbReference>
<dbReference type="SMART" id="SM00454">
    <property type="entry name" value="SAM"/>
    <property type="match status" value="1"/>
</dbReference>
<dbReference type="InterPro" id="IPR001660">
    <property type="entry name" value="SAM"/>
</dbReference>
<feature type="region of interest" description="Disordered" evidence="1">
    <location>
        <begin position="1"/>
        <end position="65"/>
    </location>
</feature>
<dbReference type="GO" id="GO:0045892">
    <property type="term" value="P:negative regulation of DNA-templated transcription"/>
    <property type="evidence" value="ECO:0007669"/>
    <property type="project" value="TreeGrafter"/>
</dbReference>
<dbReference type="OrthoDB" id="8188861at2759"/>
<dbReference type="GO" id="GO:0005634">
    <property type="term" value="C:nucleus"/>
    <property type="evidence" value="ECO:0007669"/>
    <property type="project" value="TreeGrafter"/>
</dbReference>
<keyword evidence="4" id="KW-1185">Reference proteome</keyword>
<accession>A0A0R3U852</accession>
<dbReference type="EMBL" id="UXSR01000601">
    <property type="protein sequence ID" value="VDD77033.1"/>
    <property type="molecule type" value="Genomic_DNA"/>
</dbReference>
<dbReference type="PANTHER" id="PTHR12247:SF131">
    <property type="entry name" value="LD05287P"/>
    <property type="match status" value="1"/>
</dbReference>
<feature type="compositionally biased region" description="Polar residues" evidence="1">
    <location>
        <begin position="24"/>
        <end position="49"/>
    </location>
</feature>
<dbReference type="STRING" id="53468.A0A0R3U852"/>
<dbReference type="GO" id="GO:0003682">
    <property type="term" value="F:chromatin binding"/>
    <property type="evidence" value="ECO:0007669"/>
    <property type="project" value="TreeGrafter"/>
</dbReference>
<protein>
    <recommendedName>
        <fullName evidence="2">SAM domain-containing protein</fullName>
    </recommendedName>
</protein>
<gene>
    <name evidence="3" type="ORF">MCOS_LOCUS3036</name>
</gene>
<evidence type="ECO:0000313" key="4">
    <source>
        <dbReference type="Proteomes" id="UP000267029"/>
    </source>
</evidence>
<dbReference type="Gene3D" id="1.10.150.50">
    <property type="entry name" value="Transcription Factor, Ets-1"/>
    <property type="match status" value="1"/>
</dbReference>
<dbReference type="PANTHER" id="PTHR12247">
    <property type="entry name" value="POLYCOMB GROUP PROTEIN"/>
    <property type="match status" value="1"/>
</dbReference>
<evidence type="ECO:0000313" key="3">
    <source>
        <dbReference type="EMBL" id="VDD77033.1"/>
    </source>
</evidence>
<dbReference type="GO" id="GO:0042393">
    <property type="term" value="F:histone binding"/>
    <property type="evidence" value="ECO:0007669"/>
    <property type="project" value="TreeGrafter"/>
</dbReference>
<dbReference type="PROSITE" id="PS50105">
    <property type="entry name" value="SAM_DOMAIN"/>
    <property type="match status" value="1"/>
</dbReference>